<evidence type="ECO:0000256" key="5">
    <source>
        <dbReference type="ARBA" id="ARBA00022605"/>
    </source>
</evidence>
<keyword evidence="6" id="KW-0547">Nucleotide-binding</keyword>
<organism evidence="9 10">
    <name type="scientific">Stachybotrys chartarum (strain CBS 109288 / IBT 7711)</name>
    <name type="common">Toxic black mold</name>
    <name type="synonym">Stilbospora chartarum</name>
    <dbReference type="NCBI Taxonomy" id="1280523"/>
    <lineage>
        <taxon>Eukaryota</taxon>
        <taxon>Fungi</taxon>
        <taxon>Dikarya</taxon>
        <taxon>Ascomycota</taxon>
        <taxon>Pezizomycotina</taxon>
        <taxon>Sordariomycetes</taxon>
        <taxon>Hypocreomycetidae</taxon>
        <taxon>Hypocreales</taxon>
        <taxon>Stachybotryaceae</taxon>
        <taxon>Stachybotrys</taxon>
    </lineage>
</organism>
<dbReference type="SUPFAM" id="SSF69864">
    <property type="entry name" value="Argininosuccinate synthetase, C-terminal domain"/>
    <property type="match status" value="1"/>
</dbReference>
<gene>
    <name evidence="9" type="ORF">S7711_08534</name>
</gene>
<evidence type="ECO:0000259" key="8">
    <source>
        <dbReference type="Pfam" id="PF20979"/>
    </source>
</evidence>
<dbReference type="GO" id="GO:0004055">
    <property type="term" value="F:argininosuccinate synthase activity"/>
    <property type="evidence" value="ECO:0007669"/>
    <property type="project" value="UniProtKB-EC"/>
</dbReference>
<dbReference type="GO" id="GO:0005737">
    <property type="term" value="C:cytoplasm"/>
    <property type="evidence" value="ECO:0007669"/>
    <property type="project" value="TreeGrafter"/>
</dbReference>
<keyword evidence="3" id="KW-0055">Arginine biosynthesis</keyword>
<evidence type="ECO:0000256" key="2">
    <source>
        <dbReference type="ARBA" id="ARBA00012286"/>
    </source>
</evidence>
<evidence type="ECO:0000256" key="1">
    <source>
        <dbReference type="ARBA" id="ARBA00004967"/>
    </source>
</evidence>
<dbReference type="InterPro" id="IPR014729">
    <property type="entry name" value="Rossmann-like_a/b/a_fold"/>
</dbReference>
<dbReference type="UniPathway" id="UPA00068">
    <property type="reaction ID" value="UER00113"/>
</dbReference>
<sequence length="253" mass="28150">MASKRVCLAYSGDLLGTSLARPVFARAQVKVAKQYNCTILSHGYNLAHCSYEAGILEQSELTPPENMWTRSVDTMKAPDEPAKFTVHFEKGVPVKLEIGDKIVTGSLQIFKALNEIGRVHGELDQTWILRIWLTYSKASVVLISLSRGSSPHEELVGFWRGTATSFHPHSIEFGQRQVDSKVNMMAYKSNAYVLGRSSETSNLYSETESSIDTIEGFSSLGIRLEKYGARKIKDGEPLARVWMQAPHVVPTRA</sequence>
<dbReference type="EC" id="6.3.4.5" evidence="2"/>
<dbReference type="EMBL" id="KL648405">
    <property type="protein sequence ID" value="KEY70835.1"/>
    <property type="molecule type" value="Genomic_DNA"/>
</dbReference>
<proteinExistence type="predicted"/>
<dbReference type="InterPro" id="IPR048268">
    <property type="entry name" value="Arginosuc_syn_C"/>
</dbReference>
<dbReference type="GO" id="GO:0000053">
    <property type="term" value="P:argininosuccinate metabolic process"/>
    <property type="evidence" value="ECO:0007669"/>
    <property type="project" value="TreeGrafter"/>
</dbReference>
<dbReference type="Gene3D" id="3.40.50.620">
    <property type="entry name" value="HUPs"/>
    <property type="match status" value="1"/>
</dbReference>
<name>A0A084AZV6_STACB</name>
<dbReference type="GO" id="GO:0006526">
    <property type="term" value="P:L-arginine biosynthetic process"/>
    <property type="evidence" value="ECO:0007669"/>
    <property type="project" value="UniProtKB-UniPathway"/>
</dbReference>
<dbReference type="AlphaFoldDB" id="A0A084AZV6"/>
<protein>
    <recommendedName>
        <fullName evidence="2">argininosuccinate synthase</fullName>
        <ecNumber evidence="2">6.3.4.5</ecNumber>
    </recommendedName>
</protein>
<evidence type="ECO:0000256" key="7">
    <source>
        <dbReference type="ARBA" id="ARBA00022840"/>
    </source>
</evidence>
<evidence type="ECO:0000256" key="4">
    <source>
        <dbReference type="ARBA" id="ARBA00022598"/>
    </source>
</evidence>
<accession>A0A084AZV6</accession>
<dbReference type="InterPro" id="IPR024074">
    <property type="entry name" value="AS_cat/multimer_dom_body"/>
</dbReference>
<dbReference type="GO" id="GO:0000050">
    <property type="term" value="P:urea cycle"/>
    <property type="evidence" value="ECO:0007669"/>
    <property type="project" value="TreeGrafter"/>
</dbReference>
<feature type="domain" description="Arginosuccinate synthase C-terminal" evidence="8">
    <location>
        <begin position="44"/>
        <end position="121"/>
    </location>
</feature>
<keyword evidence="10" id="KW-1185">Reference proteome</keyword>
<reference evidence="9 10" key="1">
    <citation type="journal article" date="2014" name="BMC Genomics">
        <title>Comparative genome sequencing reveals chemotype-specific gene clusters in the toxigenic black mold Stachybotrys.</title>
        <authorList>
            <person name="Semeiks J."/>
            <person name="Borek D."/>
            <person name="Otwinowski Z."/>
            <person name="Grishin N.V."/>
        </authorList>
    </citation>
    <scope>NUCLEOTIDE SEQUENCE [LARGE SCALE GENOMIC DNA]</scope>
    <source>
        <strain evidence="10">CBS 109288 / IBT 7711</strain>
    </source>
</reference>
<keyword evidence="4" id="KW-0436">Ligase</keyword>
<dbReference type="HOGENOM" id="CLU_032784_1_1_1"/>
<comment type="pathway">
    <text evidence="1">Amino-acid biosynthesis; L-arginine biosynthesis; L-arginine from L-ornithine and carbamoyl phosphate: step 2/3.</text>
</comment>
<dbReference type="PANTHER" id="PTHR11587:SF2">
    <property type="entry name" value="ARGININOSUCCINATE SYNTHASE"/>
    <property type="match status" value="1"/>
</dbReference>
<dbReference type="PANTHER" id="PTHR11587">
    <property type="entry name" value="ARGININOSUCCINATE SYNTHASE"/>
    <property type="match status" value="1"/>
</dbReference>
<keyword evidence="5" id="KW-0028">Amino-acid biosynthesis</keyword>
<evidence type="ECO:0000313" key="9">
    <source>
        <dbReference type="EMBL" id="KEY70835.1"/>
    </source>
</evidence>
<dbReference type="Pfam" id="PF20979">
    <property type="entry name" value="Arginosuc_syn_C"/>
    <property type="match status" value="1"/>
</dbReference>
<evidence type="ECO:0000256" key="6">
    <source>
        <dbReference type="ARBA" id="ARBA00022741"/>
    </source>
</evidence>
<dbReference type="GO" id="GO:0005524">
    <property type="term" value="F:ATP binding"/>
    <property type="evidence" value="ECO:0007669"/>
    <property type="project" value="UniProtKB-KW"/>
</dbReference>
<dbReference type="Gene3D" id="3.90.1260.10">
    <property type="entry name" value="Argininosuccinate synthetase, chain A, domain 2"/>
    <property type="match status" value="2"/>
</dbReference>
<dbReference type="OrthoDB" id="5241440at2759"/>
<dbReference type="Proteomes" id="UP000028045">
    <property type="component" value="Unassembled WGS sequence"/>
</dbReference>
<evidence type="ECO:0000256" key="3">
    <source>
        <dbReference type="ARBA" id="ARBA00022571"/>
    </source>
</evidence>
<evidence type="ECO:0000313" key="10">
    <source>
        <dbReference type="Proteomes" id="UP000028045"/>
    </source>
</evidence>
<dbReference type="InterPro" id="IPR001518">
    <property type="entry name" value="Arginosuc_synth"/>
</dbReference>
<keyword evidence="7" id="KW-0067">ATP-binding</keyword>